<dbReference type="InterPro" id="IPR036259">
    <property type="entry name" value="MFS_trans_sf"/>
</dbReference>
<feature type="transmembrane region" description="Helical" evidence="6">
    <location>
        <begin position="137"/>
        <end position="159"/>
    </location>
</feature>
<dbReference type="PANTHER" id="PTHR23508:SF10">
    <property type="entry name" value="CARBOXYLIC ACID TRANSPORTER PROTEIN HOMOLOG"/>
    <property type="match status" value="1"/>
</dbReference>
<evidence type="ECO:0000313" key="7">
    <source>
        <dbReference type="EMBL" id="CEH17106.1"/>
    </source>
</evidence>
<dbReference type="PANTHER" id="PTHR23508">
    <property type="entry name" value="CARBOXYLIC ACID TRANSPORTER PROTEIN HOMOLOG"/>
    <property type="match status" value="1"/>
</dbReference>
<feature type="region of interest" description="Disordered" evidence="5">
    <location>
        <begin position="1"/>
        <end position="46"/>
    </location>
</feature>
<protein>
    <submittedName>
        <fullName evidence="7">Inorganic phosphate transporter</fullName>
    </submittedName>
</protein>
<dbReference type="GO" id="GO:0046943">
    <property type="term" value="F:carboxylic acid transmembrane transporter activity"/>
    <property type="evidence" value="ECO:0007669"/>
    <property type="project" value="TreeGrafter"/>
</dbReference>
<evidence type="ECO:0000256" key="5">
    <source>
        <dbReference type="SAM" id="MobiDB-lite"/>
    </source>
</evidence>
<feature type="transmembrane region" description="Helical" evidence="6">
    <location>
        <begin position="276"/>
        <end position="295"/>
    </location>
</feature>
<proteinExistence type="predicted"/>
<dbReference type="EMBL" id="CCYA01000254">
    <property type="protein sequence ID" value="CEH17106.1"/>
    <property type="molecule type" value="Genomic_DNA"/>
</dbReference>
<feature type="transmembrane region" description="Helical" evidence="6">
    <location>
        <begin position="352"/>
        <end position="375"/>
    </location>
</feature>
<dbReference type="InterPro" id="IPR005828">
    <property type="entry name" value="MFS_sugar_transport-like"/>
</dbReference>
<reference evidence="7 8" key="1">
    <citation type="submission" date="2014-09" db="EMBL/GenBank/DDBJ databases">
        <authorList>
            <person name="Magalhaes I.L.F."/>
            <person name="Oliveira U."/>
            <person name="Santos F.R."/>
            <person name="Vidigal T.H.D.A."/>
            <person name="Brescovit A.D."/>
            <person name="Santos A.J."/>
        </authorList>
    </citation>
    <scope>NUCLEOTIDE SEQUENCE [LARGE SCALE GENOMIC DNA]</scope>
</reference>
<dbReference type="GO" id="GO:0005886">
    <property type="term" value="C:plasma membrane"/>
    <property type="evidence" value="ECO:0007669"/>
    <property type="project" value="TreeGrafter"/>
</dbReference>
<evidence type="ECO:0000256" key="6">
    <source>
        <dbReference type="SAM" id="Phobius"/>
    </source>
</evidence>
<accession>A0A0N7LAN8</accession>
<evidence type="ECO:0000256" key="2">
    <source>
        <dbReference type="ARBA" id="ARBA00022692"/>
    </source>
</evidence>
<feature type="transmembrane region" description="Helical" evidence="6">
    <location>
        <begin position="111"/>
        <end position="130"/>
    </location>
</feature>
<comment type="subcellular location">
    <subcellularLocation>
        <location evidence="1">Membrane</location>
        <topology evidence="1">Multi-pass membrane protein</topology>
    </subcellularLocation>
</comment>
<evidence type="ECO:0000256" key="4">
    <source>
        <dbReference type="ARBA" id="ARBA00023136"/>
    </source>
</evidence>
<keyword evidence="3 6" id="KW-1133">Transmembrane helix</keyword>
<keyword evidence="8" id="KW-1185">Reference proteome</keyword>
<evidence type="ECO:0000256" key="1">
    <source>
        <dbReference type="ARBA" id="ARBA00004141"/>
    </source>
</evidence>
<feature type="compositionally biased region" description="Basic and acidic residues" evidence="5">
    <location>
        <begin position="30"/>
        <end position="46"/>
    </location>
</feature>
<dbReference type="AlphaFoldDB" id="A0A0N7LAN8"/>
<organism evidence="7 8">
    <name type="scientific">Ceraceosorus bombacis</name>
    <dbReference type="NCBI Taxonomy" id="401625"/>
    <lineage>
        <taxon>Eukaryota</taxon>
        <taxon>Fungi</taxon>
        <taxon>Dikarya</taxon>
        <taxon>Basidiomycota</taxon>
        <taxon>Ustilaginomycotina</taxon>
        <taxon>Exobasidiomycetes</taxon>
        <taxon>Ceraceosorales</taxon>
        <taxon>Ceraceosoraceae</taxon>
        <taxon>Ceraceosorus</taxon>
    </lineage>
</organism>
<name>A0A0N7LAN8_9BASI</name>
<dbReference type="OrthoDB" id="2153661at2759"/>
<dbReference type="STRING" id="401625.A0A0N7LAN8"/>
<keyword evidence="2 6" id="KW-0812">Transmembrane</keyword>
<feature type="transmembrane region" description="Helical" evidence="6">
    <location>
        <begin position="329"/>
        <end position="346"/>
    </location>
</feature>
<dbReference type="SUPFAM" id="SSF103473">
    <property type="entry name" value="MFS general substrate transporter"/>
    <property type="match status" value="1"/>
</dbReference>
<dbReference type="Pfam" id="PF00083">
    <property type="entry name" value="Sugar_tr"/>
    <property type="match status" value="1"/>
</dbReference>
<sequence>MSSQKTSPLVEDAVTPVLPTQTSATDEGSDLEHKSAGLDTSADKQDVEELAKPVDLKEQRKAKNSDFFTVLASGAALISDGYSNNVTTMLNPLFTHRYGSRVFDSATSTRISNSLLVGAIIGQVVVGIICDRIGRKSAIVIATSLIVLGGIFATAASPVHGSTSALFWWITVARGALGVGVGAEYPASSTSASEAANERYGRKQRSTILNSKAYRVGAIRRNVPYGLALKRYWPRLLGTCGAWFLYDFVAFSNGAFSGTIISTVVDNPTLKRVGEYQLLLGAIALPGALFGAFAVKPLGTKWLLCVGFTGYIIIGLSVGLAWERIISKPALFVVLYALIASFGNFGPGSCLGLKYVFIIAAGIGAAGVLFSALLIPDTTKFDLDSEDDRWRRYLLANGWNGELGDGSTPTHKASDVAALSDEDVSSEGGAVSKDDDFKEALILREEPHACPFSSSITNCDVTVLVQGQGRHSGREHCDDTSRPAALAAIISPIISPR</sequence>
<dbReference type="Gene3D" id="1.20.1250.20">
    <property type="entry name" value="MFS general substrate transporter like domains"/>
    <property type="match status" value="2"/>
</dbReference>
<keyword evidence="4 6" id="KW-0472">Membrane</keyword>
<dbReference type="Proteomes" id="UP000054845">
    <property type="component" value="Unassembled WGS sequence"/>
</dbReference>
<evidence type="ECO:0000313" key="8">
    <source>
        <dbReference type="Proteomes" id="UP000054845"/>
    </source>
</evidence>
<feature type="transmembrane region" description="Helical" evidence="6">
    <location>
        <begin position="301"/>
        <end position="322"/>
    </location>
</feature>
<evidence type="ECO:0000256" key="3">
    <source>
        <dbReference type="ARBA" id="ARBA00022989"/>
    </source>
</evidence>
<feature type="transmembrane region" description="Helical" evidence="6">
    <location>
        <begin position="243"/>
        <end position="264"/>
    </location>
</feature>